<feature type="region of interest" description="Disordered" evidence="1">
    <location>
        <begin position="1"/>
        <end position="37"/>
    </location>
</feature>
<dbReference type="AlphaFoldDB" id="A0A1G7H2B9"/>
<keyword evidence="3" id="KW-1185">Reference proteome</keyword>
<name>A0A1G7H2B9_9EURY</name>
<evidence type="ECO:0000256" key="1">
    <source>
        <dbReference type="SAM" id="MobiDB-lite"/>
    </source>
</evidence>
<evidence type="ECO:0000313" key="2">
    <source>
        <dbReference type="EMBL" id="SDE94578.1"/>
    </source>
</evidence>
<accession>A0A1G7H2B9</accession>
<reference evidence="3" key="1">
    <citation type="submission" date="2016-10" db="EMBL/GenBank/DDBJ databases">
        <authorList>
            <person name="Varghese N."/>
            <person name="Submissions S."/>
        </authorList>
    </citation>
    <scope>NUCLEOTIDE SEQUENCE [LARGE SCALE GENOMIC DNA]</scope>
    <source>
        <strain evidence="3">IBRC-M 10760</strain>
    </source>
</reference>
<dbReference type="EMBL" id="FNBK01000002">
    <property type="protein sequence ID" value="SDE94578.1"/>
    <property type="molecule type" value="Genomic_DNA"/>
</dbReference>
<organism evidence="2 3">
    <name type="scientific">Halorientalis regularis</name>
    <dbReference type="NCBI Taxonomy" id="660518"/>
    <lineage>
        <taxon>Archaea</taxon>
        <taxon>Methanobacteriati</taxon>
        <taxon>Methanobacteriota</taxon>
        <taxon>Stenosarchaea group</taxon>
        <taxon>Halobacteria</taxon>
        <taxon>Halobacteriales</taxon>
        <taxon>Haloarculaceae</taxon>
        <taxon>Halorientalis</taxon>
    </lineage>
</organism>
<protein>
    <submittedName>
        <fullName evidence="2">Uncharacterized protein</fullName>
    </submittedName>
</protein>
<sequence>MATRLKTVSSGLGRENGGRTDSGPDVGGSCRDARTASTGEIASMIDGIVDRAEAVAATEEQTATVTEAE</sequence>
<feature type="compositionally biased region" description="Polar residues" evidence="1">
    <location>
        <begin position="1"/>
        <end position="10"/>
    </location>
</feature>
<proteinExistence type="predicted"/>
<evidence type="ECO:0000313" key="3">
    <source>
        <dbReference type="Proteomes" id="UP000199076"/>
    </source>
</evidence>
<dbReference type="Proteomes" id="UP000199076">
    <property type="component" value="Unassembled WGS sequence"/>
</dbReference>
<gene>
    <name evidence="2" type="ORF">SAMN05216218_102299</name>
</gene>